<comment type="subcellular location">
    <subcellularLocation>
        <location evidence="8">Cytoplasm</location>
    </subcellularLocation>
</comment>
<keyword evidence="2 8" id="KW-0436">Ligase</keyword>
<feature type="active site" evidence="9">
    <location>
        <position position="141"/>
    </location>
</feature>
<evidence type="ECO:0000256" key="2">
    <source>
        <dbReference type="ARBA" id="ARBA00022598"/>
    </source>
</evidence>
<dbReference type="Pfam" id="PF00709">
    <property type="entry name" value="Adenylsucc_synt"/>
    <property type="match status" value="1"/>
</dbReference>
<dbReference type="HAMAP" id="MF_00011">
    <property type="entry name" value="Adenylosucc_synth"/>
    <property type="match status" value="1"/>
</dbReference>
<feature type="binding site" evidence="8">
    <location>
        <position position="41"/>
    </location>
    <ligand>
        <name>Mg(2+)</name>
        <dbReference type="ChEBI" id="CHEBI:18420"/>
    </ligand>
</feature>
<evidence type="ECO:0000256" key="9">
    <source>
        <dbReference type="PROSITE-ProRule" id="PRU10134"/>
    </source>
</evidence>
<dbReference type="GO" id="GO:0000287">
    <property type="term" value="F:magnesium ion binding"/>
    <property type="evidence" value="ECO:0007669"/>
    <property type="project" value="UniProtKB-UniRule"/>
</dbReference>
<dbReference type="EMBL" id="LR217715">
    <property type="protein sequence ID" value="VFP82854.1"/>
    <property type="molecule type" value="Genomic_DNA"/>
</dbReference>
<keyword evidence="4 8" id="KW-0547">Nucleotide-binding</keyword>
<dbReference type="Gene3D" id="1.10.300.10">
    <property type="entry name" value="Adenylosuccinate Synthetase, subunit A, domain 2"/>
    <property type="match status" value="1"/>
</dbReference>
<dbReference type="NCBIfam" id="NF002223">
    <property type="entry name" value="PRK01117.1"/>
    <property type="match status" value="1"/>
</dbReference>
<dbReference type="InterPro" id="IPR018220">
    <property type="entry name" value="Adenylosuccin_syn_GTP-bd"/>
</dbReference>
<dbReference type="Gene3D" id="3.90.170.10">
    <property type="entry name" value="Adenylosuccinate Synthetase, subunit A, domain 3"/>
    <property type="match status" value="1"/>
</dbReference>
<dbReference type="SMART" id="SM00788">
    <property type="entry name" value="Adenylsucc_synt"/>
    <property type="match status" value="1"/>
</dbReference>
<keyword evidence="3 8" id="KW-0479">Metal-binding</keyword>
<evidence type="ECO:0000256" key="10">
    <source>
        <dbReference type="RuleBase" id="RU000520"/>
    </source>
</evidence>
<dbReference type="FunFam" id="1.10.300.10:FF:000001">
    <property type="entry name" value="Adenylosuccinate synthetase"/>
    <property type="match status" value="1"/>
</dbReference>
<dbReference type="InterPro" id="IPR042110">
    <property type="entry name" value="Adenylosuccinate_synth_dom2"/>
</dbReference>
<dbReference type="InterPro" id="IPR033128">
    <property type="entry name" value="Adenylosuccin_syn_Lys_AS"/>
</dbReference>
<dbReference type="InterPro" id="IPR042111">
    <property type="entry name" value="Adenylosuccinate_synth_dom3"/>
</dbReference>
<reference evidence="11 12" key="1">
    <citation type="submission" date="2019-02" db="EMBL/GenBank/DDBJ databases">
        <authorList>
            <person name="Manzano-Marin A."/>
            <person name="Manzano-Marin A."/>
        </authorList>
    </citation>
    <scope>NUCLEOTIDE SEQUENCE [LARGE SCALE GENOMIC DNA]</scope>
    <source>
        <strain evidence="11 12">ErCikochiana</strain>
    </source>
</reference>
<dbReference type="InterPro" id="IPR042109">
    <property type="entry name" value="Adenylosuccinate_synth_dom1"/>
</dbReference>
<dbReference type="FunFam" id="3.90.170.10:FF:000001">
    <property type="entry name" value="Adenylosuccinate synthetase"/>
    <property type="match status" value="1"/>
</dbReference>
<keyword evidence="7 8" id="KW-0342">GTP-binding</keyword>
<feature type="active site" description="Proton acceptor" evidence="8">
    <location>
        <position position="14"/>
    </location>
</feature>
<dbReference type="PANTHER" id="PTHR11846">
    <property type="entry name" value="ADENYLOSUCCINATE SYNTHETASE"/>
    <property type="match status" value="1"/>
</dbReference>
<dbReference type="PANTHER" id="PTHR11846:SF0">
    <property type="entry name" value="ADENYLOSUCCINATE SYNTHETASE"/>
    <property type="match status" value="1"/>
</dbReference>
<feature type="active site" description="Proton donor" evidence="8">
    <location>
        <position position="42"/>
    </location>
</feature>
<dbReference type="UniPathway" id="UPA00075">
    <property type="reaction ID" value="UER00335"/>
</dbReference>
<dbReference type="CDD" id="cd03108">
    <property type="entry name" value="AdSS"/>
    <property type="match status" value="1"/>
</dbReference>
<comment type="similarity">
    <text evidence="8 10">Belongs to the adenylosuccinate synthetase family.</text>
</comment>
<feature type="binding site" evidence="8">
    <location>
        <begin position="300"/>
        <end position="306"/>
    </location>
    <ligand>
        <name>substrate</name>
    </ligand>
</feature>
<sequence>MSKNVVVLGTQWGDEGKGKIVDLLTEWAQYVVRYQGGHNAGHTLMINGKKTILHLIPSGILHKNVISVIGNGVVLSPSALMKEVQDLEKQGRVVRKHLFISTACPLVLDFHVALDLAREQQSGPRAIGTTGRGIGPAYEDKIARRGLRLGDLFHKKTFAEKLKITMEYHNFQLTHYYKTKAVDYDSVLQNIMSIADRLTSMAVDVAELLENAQTKGDRIIFEGAQGTLLDIDHGTYPYVTSSTTTAGGVAPGTGVGPRDIEYILGVLKAYSTRVGAGPFPTELLDHTGEYLFKKGKECGATTGRRRRTGWLDAVAIRRAIQVNSISGLCITKLDVLDGLKEIKICVAYRMKNRNKVHITPCTTENWEGIEPIYEILPGWNTVTYGIKSLDLLPQEAINYIRRIEEITGVLIDIISTGPDRSETIILRNPFDSESILK</sequence>
<dbReference type="GO" id="GO:0005737">
    <property type="term" value="C:cytoplasm"/>
    <property type="evidence" value="ECO:0007669"/>
    <property type="project" value="UniProtKB-SubCell"/>
</dbReference>
<keyword evidence="8" id="KW-0963">Cytoplasm</keyword>
<evidence type="ECO:0000313" key="12">
    <source>
        <dbReference type="Proteomes" id="UP000294368"/>
    </source>
</evidence>
<organism evidence="11 12">
    <name type="scientific">Candidatus Erwinia haradaeae</name>
    <dbReference type="NCBI Taxonomy" id="1922217"/>
    <lineage>
        <taxon>Bacteria</taxon>
        <taxon>Pseudomonadati</taxon>
        <taxon>Pseudomonadota</taxon>
        <taxon>Gammaproteobacteria</taxon>
        <taxon>Enterobacterales</taxon>
        <taxon>Erwiniaceae</taxon>
        <taxon>Erwinia</taxon>
    </lineage>
</organism>
<dbReference type="GO" id="GO:0005525">
    <property type="term" value="F:GTP binding"/>
    <property type="evidence" value="ECO:0007669"/>
    <property type="project" value="UniProtKB-UniRule"/>
</dbReference>
<comment type="catalytic activity">
    <reaction evidence="8 10">
        <text>IMP + L-aspartate + GTP = N(6)-(1,2-dicarboxyethyl)-AMP + GDP + phosphate + 2 H(+)</text>
        <dbReference type="Rhea" id="RHEA:15753"/>
        <dbReference type="ChEBI" id="CHEBI:15378"/>
        <dbReference type="ChEBI" id="CHEBI:29991"/>
        <dbReference type="ChEBI" id="CHEBI:37565"/>
        <dbReference type="ChEBI" id="CHEBI:43474"/>
        <dbReference type="ChEBI" id="CHEBI:57567"/>
        <dbReference type="ChEBI" id="CHEBI:58053"/>
        <dbReference type="ChEBI" id="CHEBI:58189"/>
        <dbReference type="EC" id="6.3.4.4"/>
    </reaction>
</comment>
<feature type="binding site" description="in other chain" evidence="8">
    <location>
        <position position="304"/>
    </location>
    <ligand>
        <name>IMP</name>
        <dbReference type="ChEBI" id="CHEBI:58053"/>
        <note>ligand shared between dimeric partners</note>
    </ligand>
</feature>
<comment type="cofactor">
    <cofactor evidence="8">
        <name>Mg(2+)</name>
        <dbReference type="ChEBI" id="CHEBI:18420"/>
    </cofactor>
    <text evidence="8">Binds 1 Mg(2+) ion per subunit.</text>
</comment>
<comment type="pathway">
    <text evidence="8 10">Purine metabolism; AMP biosynthesis via de novo pathway; AMP from IMP: step 1/2.</text>
</comment>
<dbReference type="AlphaFoldDB" id="A0A451D9E6"/>
<feature type="binding site" description="in other chain" evidence="8">
    <location>
        <position position="225"/>
    </location>
    <ligand>
        <name>IMP</name>
        <dbReference type="ChEBI" id="CHEBI:58053"/>
        <note>ligand shared between dimeric partners</note>
    </ligand>
</feature>
<evidence type="ECO:0000256" key="4">
    <source>
        <dbReference type="ARBA" id="ARBA00022741"/>
    </source>
</evidence>
<evidence type="ECO:0000256" key="7">
    <source>
        <dbReference type="ARBA" id="ARBA00023134"/>
    </source>
</evidence>
<evidence type="ECO:0000256" key="1">
    <source>
        <dbReference type="ARBA" id="ARBA00011738"/>
    </source>
</evidence>
<protein>
    <recommendedName>
        <fullName evidence="8 10">Adenylosuccinate synthetase</fullName>
        <shortName evidence="8">AMPSase</shortName>
        <shortName evidence="8">AdSS</shortName>
        <ecNumber evidence="8 10">6.3.4.4</ecNumber>
    </recommendedName>
    <alternativeName>
        <fullName evidence="8">IMP--aspartate ligase</fullName>
    </alternativeName>
</protein>
<dbReference type="GO" id="GO:0046040">
    <property type="term" value="P:IMP metabolic process"/>
    <property type="evidence" value="ECO:0007669"/>
    <property type="project" value="TreeGrafter"/>
</dbReference>
<comment type="subunit">
    <text evidence="1 8">Homodimer.</text>
</comment>
<evidence type="ECO:0000256" key="8">
    <source>
        <dbReference type="HAMAP-Rule" id="MF_00011"/>
    </source>
</evidence>
<dbReference type="RefSeq" id="WP_157988282.1">
    <property type="nucleotide sequence ID" value="NZ_LR217715.1"/>
</dbReference>
<keyword evidence="5 8" id="KW-0658">Purine biosynthesis</keyword>
<feature type="binding site" evidence="8">
    <location>
        <begin position="332"/>
        <end position="334"/>
    </location>
    <ligand>
        <name>GTP</name>
        <dbReference type="ChEBI" id="CHEBI:37565"/>
    </ligand>
</feature>
<name>A0A451D9E6_9GAMM</name>
<dbReference type="InterPro" id="IPR001114">
    <property type="entry name" value="Adenylosuccinate_synthetase"/>
</dbReference>
<dbReference type="Gene3D" id="3.40.440.10">
    <property type="entry name" value="Adenylosuccinate Synthetase, subunit A, domain 1"/>
    <property type="match status" value="1"/>
</dbReference>
<proteinExistence type="inferred from homology"/>
<evidence type="ECO:0000256" key="5">
    <source>
        <dbReference type="ARBA" id="ARBA00022755"/>
    </source>
</evidence>
<dbReference type="Proteomes" id="UP000294368">
    <property type="component" value="Chromosome"/>
</dbReference>
<evidence type="ECO:0000313" key="11">
    <source>
        <dbReference type="EMBL" id="VFP82854.1"/>
    </source>
</evidence>
<dbReference type="NCBIfam" id="TIGR00184">
    <property type="entry name" value="purA"/>
    <property type="match status" value="1"/>
</dbReference>
<feature type="binding site" description="in other chain" evidence="8">
    <location>
        <begin position="39"/>
        <end position="42"/>
    </location>
    <ligand>
        <name>IMP</name>
        <dbReference type="ChEBI" id="CHEBI:58053"/>
        <note>ligand shared between dimeric partners</note>
    </ligand>
</feature>
<dbReference type="PROSITE" id="PS01266">
    <property type="entry name" value="ADENYLOSUCCIN_SYN_1"/>
    <property type="match status" value="1"/>
</dbReference>
<feature type="binding site" evidence="8">
    <location>
        <begin position="415"/>
        <end position="417"/>
    </location>
    <ligand>
        <name>GTP</name>
        <dbReference type="ChEBI" id="CHEBI:37565"/>
    </ligand>
</feature>
<comment type="function">
    <text evidence="8">Plays an important role in the de novo pathway of purine nucleotide biosynthesis. Catalyzes the first committed step in the biosynthesis of AMP from IMP.</text>
</comment>
<dbReference type="EC" id="6.3.4.4" evidence="8 10"/>
<feature type="binding site" description="in other chain" evidence="8">
    <location>
        <position position="130"/>
    </location>
    <ligand>
        <name>IMP</name>
        <dbReference type="ChEBI" id="CHEBI:58053"/>
        <note>ligand shared between dimeric partners</note>
    </ligand>
</feature>
<feature type="binding site" evidence="8">
    <location>
        <begin position="41"/>
        <end position="43"/>
    </location>
    <ligand>
        <name>GTP</name>
        <dbReference type="ChEBI" id="CHEBI:37565"/>
    </ligand>
</feature>
<dbReference type="OrthoDB" id="9807553at2"/>
<feature type="binding site" evidence="8">
    <location>
        <begin position="13"/>
        <end position="19"/>
    </location>
    <ligand>
        <name>GTP</name>
        <dbReference type="ChEBI" id="CHEBI:37565"/>
    </ligand>
</feature>
<keyword evidence="6 8" id="KW-0460">Magnesium</keyword>
<accession>A0A451D9E6</accession>
<feature type="binding site" description="in other chain" evidence="8">
    <location>
        <position position="240"/>
    </location>
    <ligand>
        <name>IMP</name>
        <dbReference type="ChEBI" id="CHEBI:58053"/>
        <note>ligand shared between dimeric partners</note>
    </ligand>
</feature>
<dbReference type="PROSITE" id="PS00513">
    <property type="entry name" value="ADENYLOSUCCIN_SYN_2"/>
    <property type="match status" value="1"/>
</dbReference>
<dbReference type="GO" id="GO:0044208">
    <property type="term" value="P:'de novo' AMP biosynthetic process"/>
    <property type="evidence" value="ECO:0007669"/>
    <property type="project" value="UniProtKB-UniRule"/>
</dbReference>
<feature type="binding site" evidence="8">
    <location>
        <position position="306"/>
    </location>
    <ligand>
        <name>GTP</name>
        <dbReference type="ChEBI" id="CHEBI:37565"/>
    </ligand>
</feature>
<dbReference type="SUPFAM" id="SSF52540">
    <property type="entry name" value="P-loop containing nucleoside triphosphate hydrolases"/>
    <property type="match status" value="1"/>
</dbReference>
<feature type="binding site" evidence="8">
    <location>
        <position position="14"/>
    </location>
    <ligand>
        <name>Mg(2+)</name>
        <dbReference type="ChEBI" id="CHEBI:18420"/>
    </ligand>
</feature>
<gene>
    <name evidence="8 11" type="primary">purA</name>
    <name evidence="11" type="ORF">ERCIKOCA2762_104</name>
</gene>
<dbReference type="InterPro" id="IPR027417">
    <property type="entry name" value="P-loop_NTPase"/>
</dbReference>
<evidence type="ECO:0000256" key="3">
    <source>
        <dbReference type="ARBA" id="ARBA00022723"/>
    </source>
</evidence>
<feature type="binding site" evidence="8">
    <location>
        <position position="144"/>
    </location>
    <ligand>
        <name>IMP</name>
        <dbReference type="ChEBI" id="CHEBI:58053"/>
        <note>ligand shared between dimeric partners</note>
    </ligand>
</feature>
<dbReference type="GO" id="GO:0004019">
    <property type="term" value="F:adenylosuccinate synthase activity"/>
    <property type="evidence" value="ECO:0007669"/>
    <property type="project" value="UniProtKB-UniRule"/>
</dbReference>
<evidence type="ECO:0000256" key="6">
    <source>
        <dbReference type="ARBA" id="ARBA00022842"/>
    </source>
</evidence>
<feature type="binding site" description="in other chain" evidence="8">
    <location>
        <begin position="14"/>
        <end position="17"/>
    </location>
    <ligand>
        <name>IMP</name>
        <dbReference type="ChEBI" id="CHEBI:58053"/>
        <note>ligand shared between dimeric partners</note>
    </ligand>
</feature>